<proteinExistence type="predicted"/>
<name>A0A8T0MFT7_PANVG</name>
<keyword evidence="3" id="KW-1185">Reference proteome</keyword>
<evidence type="ECO:0000313" key="2">
    <source>
        <dbReference type="EMBL" id="KAG2533866.1"/>
    </source>
</evidence>
<sequence length="107" mass="11247">SAWIAVVVDVLAAPTSTKQLTRVELCAGRAGIGSLAPHSRNPTPIPFSPPASSRNWKRLVAAPGPAPAAPTPRDPLAVPPLSPFLQWQLMQASHARAADEQVRCGVK</sequence>
<dbReference type="AlphaFoldDB" id="A0A8T0MFT7"/>
<gene>
    <name evidence="2" type="ORF">PVAP13_9NG012251</name>
</gene>
<feature type="non-terminal residue" evidence="2">
    <location>
        <position position="1"/>
    </location>
</feature>
<evidence type="ECO:0000256" key="1">
    <source>
        <dbReference type="SAM" id="MobiDB-lite"/>
    </source>
</evidence>
<organism evidence="2 3">
    <name type="scientific">Panicum virgatum</name>
    <name type="common">Blackwell switchgrass</name>
    <dbReference type="NCBI Taxonomy" id="38727"/>
    <lineage>
        <taxon>Eukaryota</taxon>
        <taxon>Viridiplantae</taxon>
        <taxon>Streptophyta</taxon>
        <taxon>Embryophyta</taxon>
        <taxon>Tracheophyta</taxon>
        <taxon>Spermatophyta</taxon>
        <taxon>Magnoliopsida</taxon>
        <taxon>Liliopsida</taxon>
        <taxon>Poales</taxon>
        <taxon>Poaceae</taxon>
        <taxon>PACMAD clade</taxon>
        <taxon>Panicoideae</taxon>
        <taxon>Panicodae</taxon>
        <taxon>Paniceae</taxon>
        <taxon>Panicinae</taxon>
        <taxon>Panicum</taxon>
        <taxon>Panicum sect. Hiantes</taxon>
    </lineage>
</organism>
<evidence type="ECO:0000313" key="3">
    <source>
        <dbReference type="Proteomes" id="UP000823388"/>
    </source>
</evidence>
<feature type="region of interest" description="Disordered" evidence="1">
    <location>
        <begin position="33"/>
        <end position="52"/>
    </location>
</feature>
<reference evidence="2 3" key="1">
    <citation type="submission" date="2020-05" db="EMBL/GenBank/DDBJ databases">
        <title>WGS assembly of Panicum virgatum.</title>
        <authorList>
            <person name="Lovell J.T."/>
            <person name="Jenkins J."/>
            <person name="Shu S."/>
            <person name="Juenger T.E."/>
            <person name="Schmutz J."/>
        </authorList>
    </citation>
    <scope>NUCLEOTIDE SEQUENCE [LARGE SCALE GENOMIC DNA]</scope>
    <source>
        <strain evidence="3">cv. AP13</strain>
    </source>
</reference>
<dbReference type="EMBL" id="CM029054">
    <property type="protein sequence ID" value="KAG2533866.1"/>
    <property type="molecule type" value="Genomic_DNA"/>
</dbReference>
<protein>
    <submittedName>
        <fullName evidence="2">Uncharacterized protein</fullName>
    </submittedName>
</protein>
<dbReference type="Proteomes" id="UP000823388">
    <property type="component" value="Chromosome 9N"/>
</dbReference>
<accession>A0A8T0MFT7</accession>
<comment type="caution">
    <text evidence="2">The sequence shown here is derived from an EMBL/GenBank/DDBJ whole genome shotgun (WGS) entry which is preliminary data.</text>
</comment>